<dbReference type="PROSITE" id="PS01076">
    <property type="entry name" value="ACETATE_KINASE_2"/>
    <property type="match status" value="1"/>
</dbReference>
<evidence type="ECO:0000256" key="5">
    <source>
        <dbReference type="ARBA" id="ARBA00022840"/>
    </source>
</evidence>
<dbReference type="EMBL" id="JACIFH010000001">
    <property type="protein sequence ID" value="MBB4138422.1"/>
    <property type="molecule type" value="Genomic_DNA"/>
</dbReference>
<dbReference type="PROSITE" id="PS01075">
    <property type="entry name" value="ACETATE_KINASE_1"/>
    <property type="match status" value="1"/>
</dbReference>
<comment type="pathway">
    <text evidence="6">Metabolic intermediate biosynthesis; acetyl-CoA biosynthesis; acetyl-CoA from acetate: step 1/2.</text>
</comment>
<evidence type="ECO:0000256" key="7">
    <source>
        <dbReference type="RuleBase" id="RU003835"/>
    </source>
</evidence>
<dbReference type="InterPro" id="IPR000890">
    <property type="entry name" value="Aliphatic_acid_kin_short-chain"/>
</dbReference>
<evidence type="ECO:0000256" key="3">
    <source>
        <dbReference type="ARBA" id="ARBA00022741"/>
    </source>
</evidence>
<dbReference type="RefSeq" id="WP_183498166.1">
    <property type="nucleotide sequence ID" value="NZ_BAABCO010000003.1"/>
</dbReference>
<dbReference type="AlphaFoldDB" id="A0AA40VL24"/>
<reference evidence="8 9" key="1">
    <citation type="submission" date="2020-08" db="EMBL/GenBank/DDBJ databases">
        <title>Sequencing the genomes of 1000 actinobacteria strains.</title>
        <authorList>
            <person name="Klenk H.-P."/>
        </authorList>
    </citation>
    <scope>NUCLEOTIDE SEQUENCE [LARGE SCALE GENOMIC DNA]</scope>
    <source>
        <strain evidence="8 9">DSM 19600</strain>
    </source>
</reference>
<evidence type="ECO:0000256" key="4">
    <source>
        <dbReference type="ARBA" id="ARBA00022777"/>
    </source>
</evidence>
<feature type="site" description="Transition state stabilizer" evidence="6">
    <location>
        <position position="251"/>
    </location>
</feature>
<keyword evidence="6" id="KW-0460">Magnesium</keyword>
<feature type="binding site" evidence="6">
    <location>
        <position position="101"/>
    </location>
    <ligand>
        <name>substrate</name>
    </ligand>
</feature>
<dbReference type="InterPro" id="IPR043129">
    <property type="entry name" value="ATPase_NBD"/>
</dbReference>
<keyword evidence="2 6" id="KW-0808">Transferase</keyword>
<feature type="binding site" evidence="6">
    <location>
        <position position="394"/>
    </location>
    <ligand>
        <name>Mg(2+)</name>
        <dbReference type="ChEBI" id="CHEBI:18420"/>
    </ligand>
</feature>
<name>A0AA40VL24_9MICO</name>
<dbReference type="GO" id="GO:0006083">
    <property type="term" value="P:acetate metabolic process"/>
    <property type="evidence" value="ECO:0007669"/>
    <property type="project" value="TreeGrafter"/>
</dbReference>
<evidence type="ECO:0000313" key="9">
    <source>
        <dbReference type="Proteomes" id="UP000549113"/>
    </source>
</evidence>
<dbReference type="InterPro" id="IPR004372">
    <property type="entry name" value="Ac/propionate_kinase"/>
</dbReference>
<evidence type="ECO:0000256" key="2">
    <source>
        <dbReference type="ARBA" id="ARBA00022679"/>
    </source>
</evidence>
<feature type="binding site" evidence="6">
    <location>
        <begin position="218"/>
        <end position="222"/>
    </location>
    <ligand>
        <name>ATP</name>
        <dbReference type="ChEBI" id="CHEBI:30616"/>
    </ligand>
</feature>
<comment type="catalytic activity">
    <reaction evidence="6">
        <text>acetate + ATP = acetyl phosphate + ADP</text>
        <dbReference type="Rhea" id="RHEA:11352"/>
        <dbReference type="ChEBI" id="CHEBI:22191"/>
        <dbReference type="ChEBI" id="CHEBI:30089"/>
        <dbReference type="ChEBI" id="CHEBI:30616"/>
        <dbReference type="ChEBI" id="CHEBI:456216"/>
        <dbReference type="EC" id="2.7.2.1"/>
    </reaction>
</comment>
<dbReference type="Gene3D" id="3.30.420.40">
    <property type="match status" value="2"/>
</dbReference>
<dbReference type="GO" id="GO:0005737">
    <property type="term" value="C:cytoplasm"/>
    <property type="evidence" value="ECO:0007669"/>
    <property type="project" value="UniProtKB-SubCell"/>
</dbReference>
<dbReference type="InterPro" id="IPR023865">
    <property type="entry name" value="Aliphatic_acid_kinase_CS"/>
</dbReference>
<sequence length="407" mass="43075">MSAVLVINSGSSSFKYQLIDLDTASPLASGLVERIGQDIGAAKHTVMLGKAEGPSVTATDATYRQELPIPSHTAGFQVMLDAFAAHGPSLEEYAPVAVGHRVVQGGARFFEPTLITDLVEINIDELSVLAPLHNPGALQGIRAARTGFPDVPHVAVFDTAFHQTMPPAAYTYAIDKRTAAKHRIRKYGFHGTSHKFVSEAAADFVGRPNAELRQIVLHLGNGASITAIDAGRSVDHSMGLTPLEGLVMGTRSGDLDPSVLLVLSQREHLAPEQLDAFLNTRSGLKGLAGVSDMRDIEQRRADGDADAALAFDVYIHRLRAYLGAYLAQLGGADVISFTAGVGENSPTVRAAALETLGYAGVVLDPERNASTDRGARVISTDDSPVTVLVVPTNEELEIARQTVSVAG</sequence>
<comment type="caution">
    <text evidence="8">The sequence shown here is derived from an EMBL/GenBank/DDBJ whole genome shotgun (WGS) entry which is preliminary data.</text>
</comment>
<feature type="binding site" evidence="6">
    <location>
        <position position="15"/>
    </location>
    <ligand>
        <name>ATP</name>
        <dbReference type="ChEBI" id="CHEBI:30616"/>
    </ligand>
</feature>
<dbReference type="GO" id="GO:0006085">
    <property type="term" value="P:acetyl-CoA biosynthetic process"/>
    <property type="evidence" value="ECO:0007669"/>
    <property type="project" value="UniProtKB-UniRule"/>
</dbReference>
<evidence type="ECO:0000256" key="6">
    <source>
        <dbReference type="HAMAP-Rule" id="MF_00020"/>
    </source>
</evidence>
<dbReference type="SUPFAM" id="SSF53067">
    <property type="entry name" value="Actin-like ATPase domain"/>
    <property type="match status" value="2"/>
</dbReference>
<dbReference type="EC" id="2.7.2.1" evidence="6"/>
<organism evidence="8 9">
    <name type="scientific">Microbacterium invictum</name>
    <dbReference type="NCBI Taxonomy" id="515415"/>
    <lineage>
        <taxon>Bacteria</taxon>
        <taxon>Bacillati</taxon>
        <taxon>Actinomycetota</taxon>
        <taxon>Actinomycetes</taxon>
        <taxon>Micrococcales</taxon>
        <taxon>Microbacteriaceae</taxon>
        <taxon>Microbacterium</taxon>
    </lineage>
</organism>
<dbReference type="PRINTS" id="PR00471">
    <property type="entry name" value="ACETATEKNASE"/>
</dbReference>
<feature type="binding site" evidence="6">
    <location>
        <position position="8"/>
    </location>
    <ligand>
        <name>Mg(2+)</name>
        <dbReference type="ChEBI" id="CHEBI:18420"/>
    </ligand>
</feature>
<comment type="cofactor">
    <cofactor evidence="6">
        <name>Mg(2+)</name>
        <dbReference type="ChEBI" id="CHEBI:18420"/>
    </cofactor>
    <cofactor evidence="6">
        <name>Mn(2+)</name>
        <dbReference type="ChEBI" id="CHEBI:29035"/>
    </cofactor>
    <text evidence="6">Mg(2+). Can also accept Mn(2+).</text>
</comment>
<feature type="binding site" evidence="6">
    <location>
        <begin position="292"/>
        <end position="294"/>
    </location>
    <ligand>
        <name>ATP</name>
        <dbReference type="ChEBI" id="CHEBI:30616"/>
    </ligand>
</feature>
<dbReference type="PANTHER" id="PTHR21060">
    <property type="entry name" value="ACETATE KINASE"/>
    <property type="match status" value="1"/>
</dbReference>
<dbReference type="NCBIfam" id="TIGR00016">
    <property type="entry name" value="ackA"/>
    <property type="match status" value="1"/>
</dbReference>
<protein>
    <recommendedName>
        <fullName evidence="6">Acetate kinase</fullName>
        <ecNumber evidence="6">2.7.2.1</ecNumber>
    </recommendedName>
    <alternativeName>
        <fullName evidence="6">Acetokinase</fullName>
    </alternativeName>
</protein>
<dbReference type="GO" id="GO:0008776">
    <property type="term" value="F:acetate kinase activity"/>
    <property type="evidence" value="ECO:0007669"/>
    <property type="project" value="UniProtKB-UniRule"/>
</dbReference>
<keyword evidence="5 6" id="KW-0067">ATP-binding</keyword>
<keyword evidence="3 6" id="KW-0547">Nucleotide-binding</keyword>
<keyword evidence="6" id="KW-0479">Metal-binding</keyword>
<feature type="binding site" evidence="6">
    <location>
        <begin position="340"/>
        <end position="344"/>
    </location>
    <ligand>
        <name>ATP</name>
        <dbReference type="ChEBI" id="CHEBI:30616"/>
    </ligand>
</feature>
<dbReference type="Proteomes" id="UP000549113">
    <property type="component" value="Unassembled WGS sequence"/>
</dbReference>
<dbReference type="GO" id="GO:0005524">
    <property type="term" value="F:ATP binding"/>
    <property type="evidence" value="ECO:0007669"/>
    <property type="project" value="UniProtKB-KW"/>
</dbReference>
<dbReference type="PIRSF" id="PIRSF000722">
    <property type="entry name" value="Acetate_prop_kin"/>
    <property type="match status" value="1"/>
</dbReference>
<dbReference type="PANTHER" id="PTHR21060:SF15">
    <property type="entry name" value="ACETATE KINASE-RELATED"/>
    <property type="match status" value="1"/>
</dbReference>
<dbReference type="CDD" id="cd24010">
    <property type="entry name" value="ASKHA_NBD_AcK_PK"/>
    <property type="match status" value="1"/>
</dbReference>
<comment type="subcellular location">
    <subcellularLocation>
        <location evidence="6">Cytoplasm</location>
    </subcellularLocation>
</comment>
<proteinExistence type="inferred from homology"/>
<comment type="subunit">
    <text evidence="6">Homodimer.</text>
</comment>
<dbReference type="Pfam" id="PF00871">
    <property type="entry name" value="Acetate_kinase"/>
    <property type="match status" value="1"/>
</dbReference>
<feature type="site" description="Transition state stabilizer" evidence="6">
    <location>
        <position position="190"/>
    </location>
</feature>
<comment type="function">
    <text evidence="6">Catalyzes the formation of acetyl phosphate from acetate and ATP. Can also catalyze the reverse reaction.</text>
</comment>
<evidence type="ECO:0000313" key="8">
    <source>
        <dbReference type="EMBL" id="MBB4138422.1"/>
    </source>
</evidence>
<keyword evidence="9" id="KW-1185">Reference proteome</keyword>
<comment type="similarity">
    <text evidence="1 6 7">Belongs to the acetokinase family.</text>
</comment>
<gene>
    <name evidence="6" type="primary">ackA</name>
    <name evidence="8" type="ORF">BKA10_000216</name>
</gene>
<evidence type="ECO:0000256" key="1">
    <source>
        <dbReference type="ARBA" id="ARBA00008748"/>
    </source>
</evidence>
<keyword evidence="4 6" id="KW-0418">Kinase</keyword>
<feature type="active site" description="Proton donor/acceptor" evidence="6">
    <location>
        <position position="158"/>
    </location>
</feature>
<keyword evidence="6" id="KW-0963">Cytoplasm</keyword>
<dbReference type="GO" id="GO:0000287">
    <property type="term" value="F:magnesium ion binding"/>
    <property type="evidence" value="ECO:0007669"/>
    <property type="project" value="UniProtKB-UniRule"/>
</dbReference>
<accession>A0AA40VL24</accession>
<dbReference type="HAMAP" id="MF_00020">
    <property type="entry name" value="Acetate_kinase"/>
    <property type="match status" value="1"/>
</dbReference>